<dbReference type="STRING" id="1537102.L0AZV2"/>
<keyword evidence="4" id="KW-1185">Reference proteome</keyword>
<dbReference type="KEGG" id="beq:BEWA_005080"/>
<dbReference type="PANTHER" id="PTHR12821:SF0">
    <property type="entry name" value="BYSTIN"/>
    <property type="match status" value="1"/>
</dbReference>
<evidence type="ECO:0000313" key="4">
    <source>
        <dbReference type="Proteomes" id="UP000031512"/>
    </source>
</evidence>
<gene>
    <name evidence="3" type="ORF">BEWA_005080</name>
</gene>
<name>L0AZV2_THEEQ</name>
<dbReference type="Pfam" id="PF05291">
    <property type="entry name" value="Bystin"/>
    <property type="match status" value="1"/>
</dbReference>
<dbReference type="VEuPathDB" id="PiroplasmaDB:BEWA_005080"/>
<dbReference type="EMBL" id="CP001670">
    <property type="protein sequence ID" value="AFZ81100.1"/>
    <property type="molecule type" value="Genomic_DNA"/>
</dbReference>
<dbReference type="InterPro" id="IPR007955">
    <property type="entry name" value="Bystin"/>
</dbReference>
<feature type="compositionally biased region" description="Basic and acidic residues" evidence="2">
    <location>
        <begin position="1"/>
        <end position="10"/>
    </location>
</feature>
<dbReference type="GeneID" id="15805754"/>
<protein>
    <submittedName>
        <fullName evidence="3">Bystin domain-containing protein</fullName>
    </submittedName>
</protein>
<accession>L0AZV2</accession>
<feature type="compositionally biased region" description="Basic residues" evidence="2">
    <location>
        <begin position="11"/>
        <end position="25"/>
    </location>
</feature>
<dbReference type="GO" id="GO:0030688">
    <property type="term" value="C:preribosome, small subunit precursor"/>
    <property type="evidence" value="ECO:0007669"/>
    <property type="project" value="TreeGrafter"/>
</dbReference>
<dbReference type="Proteomes" id="UP000031512">
    <property type="component" value="Chromosome 3"/>
</dbReference>
<sequence length="378" mass="43534">MKSKLKEKSSKKTKVLKVGKKNSKKSSKDVEDSDLSDFEAEYLEELPPDVSSKIQKLIKASNDEVPRHDKDPGLEFLESDPLINLKLSQDVSGFLPENKNDGSTVDIWWKLKQLSEQRTEDDALKKIRPVYTDIGLYLSKYKSGSLPKAFKVLPKMKNWMELLELTTPQNWTPNAVSEATRLFSSNMNEANAEIFYTSVLLPAFRQDLRSKRTLNYHLYMALKKAMFKPNAWFKGILLPLVEEGCTYREAAIVGSVLKKISIPVLHASAFILRSCQCQKWFGSTSFILCILFQKKFNLPAKVIDGSIAYFYKFLTFGDSLPVIWHQSLYIFVENYKHTFKDEHKECISEILQKQRHPQITAAIESSLRRTFDDVEMYD</sequence>
<proteinExistence type="inferred from homology"/>
<evidence type="ECO:0000256" key="2">
    <source>
        <dbReference type="SAM" id="MobiDB-lite"/>
    </source>
</evidence>
<dbReference type="GO" id="GO:0006364">
    <property type="term" value="P:rRNA processing"/>
    <property type="evidence" value="ECO:0007669"/>
    <property type="project" value="TreeGrafter"/>
</dbReference>
<dbReference type="RefSeq" id="XP_004830766.1">
    <property type="nucleotide sequence ID" value="XM_004830709.1"/>
</dbReference>
<comment type="similarity">
    <text evidence="1">Belongs to the bystin family.</text>
</comment>
<dbReference type="GO" id="GO:0005737">
    <property type="term" value="C:cytoplasm"/>
    <property type="evidence" value="ECO:0007669"/>
    <property type="project" value="TreeGrafter"/>
</dbReference>
<organism evidence="3 4">
    <name type="scientific">Theileria equi strain WA</name>
    <dbReference type="NCBI Taxonomy" id="1537102"/>
    <lineage>
        <taxon>Eukaryota</taxon>
        <taxon>Sar</taxon>
        <taxon>Alveolata</taxon>
        <taxon>Apicomplexa</taxon>
        <taxon>Aconoidasida</taxon>
        <taxon>Piroplasmida</taxon>
        <taxon>Theileriidae</taxon>
        <taxon>Theileria</taxon>
    </lineage>
</organism>
<dbReference type="OrthoDB" id="2192561at2759"/>
<dbReference type="PANTHER" id="PTHR12821">
    <property type="entry name" value="BYSTIN"/>
    <property type="match status" value="1"/>
</dbReference>
<dbReference type="AlphaFoldDB" id="L0AZV2"/>
<reference evidence="3 4" key="1">
    <citation type="journal article" date="2012" name="BMC Genomics">
        <title>Comparative genomic analysis and phylogenetic position of Theileria equi.</title>
        <authorList>
            <person name="Kappmeyer L.S."/>
            <person name="Thiagarajan M."/>
            <person name="Herndon D.R."/>
            <person name="Ramsay J.D."/>
            <person name="Caler E."/>
            <person name="Djikeng A."/>
            <person name="Gillespie J.J."/>
            <person name="Lau A.O."/>
            <person name="Roalson E.H."/>
            <person name="Silva J.C."/>
            <person name="Silva M.G."/>
            <person name="Suarez C.E."/>
            <person name="Ueti M.W."/>
            <person name="Nene V.M."/>
            <person name="Mealey R.H."/>
            <person name="Knowles D.P."/>
            <person name="Brayton K.A."/>
        </authorList>
    </citation>
    <scope>NUCLEOTIDE SEQUENCE [LARGE SCALE GENOMIC DNA]</scope>
    <source>
        <strain evidence="3 4">WA</strain>
    </source>
</reference>
<dbReference type="GO" id="GO:0005730">
    <property type="term" value="C:nucleolus"/>
    <property type="evidence" value="ECO:0007669"/>
    <property type="project" value="TreeGrafter"/>
</dbReference>
<evidence type="ECO:0000256" key="1">
    <source>
        <dbReference type="ARBA" id="ARBA00007114"/>
    </source>
</evidence>
<dbReference type="GO" id="GO:0030515">
    <property type="term" value="F:snoRNA binding"/>
    <property type="evidence" value="ECO:0007669"/>
    <property type="project" value="TreeGrafter"/>
</dbReference>
<feature type="region of interest" description="Disordered" evidence="2">
    <location>
        <begin position="1"/>
        <end position="34"/>
    </location>
</feature>
<evidence type="ECO:0000313" key="3">
    <source>
        <dbReference type="EMBL" id="AFZ81100.1"/>
    </source>
</evidence>
<dbReference type="eggNOG" id="KOG3871">
    <property type="taxonomic scope" value="Eukaryota"/>
</dbReference>